<dbReference type="InterPro" id="IPR039424">
    <property type="entry name" value="SBP_5"/>
</dbReference>
<dbReference type="CDD" id="cd00995">
    <property type="entry name" value="PBP2_NikA_DppA_OppA_like"/>
    <property type="match status" value="1"/>
</dbReference>
<comment type="caution">
    <text evidence="2">The sequence shown here is derived from an EMBL/GenBank/DDBJ whole genome shotgun (WGS) entry which is preliminary data.</text>
</comment>
<evidence type="ECO:0000313" key="2">
    <source>
        <dbReference type="EMBL" id="EFG81462.1"/>
    </source>
</evidence>
<keyword evidence="3" id="KW-1185">Reference proteome</keyword>
<dbReference type="EMBL" id="ADNS01000009">
    <property type="protein sequence ID" value="EFG81462.1"/>
    <property type="molecule type" value="Genomic_DNA"/>
</dbReference>
<proteinExistence type="predicted"/>
<gene>
    <name evidence="2" type="ORF">HMPREF0281_01237</name>
</gene>
<dbReference type="InterPro" id="IPR030678">
    <property type="entry name" value="Peptide/Ni-bd"/>
</dbReference>
<organism evidence="2 3">
    <name type="scientific">Corynebacterium ammoniagenes DSM 20306</name>
    <dbReference type="NCBI Taxonomy" id="649754"/>
    <lineage>
        <taxon>Bacteria</taxon>
        <taxon>Bacillati</taxon>
        <taxon>Actinomycetota</taxon>
        <taxon>Actinomycetes</taxon>
        <taxon>Mycobacteriales</taxon>
        <taxon>Corynebacteriaceae</taxon>
        <taxon>Corynebacterium</taxon>
    </lineage>
</organism>
<dbReference type="Pfam" id="PF00496">
    <property type="entry name" value="SBP_bac_5"/>
    <property type="match status" value="1"/>
</dbReference>
<accession>A0ABN0AF46</accession>
<dbReference type="PANTHER" id="PTHR30290">
    <property type="entry name" value="PERIPLASMIC BINDING COMPONENT OF ABC TRANSPORTER"/>
    <property type="match status" value="1"/>
</dbReference>
<feature type="domain" description="Solute-binding protein family 5" evidence="1">
    <location>
        <begin position="121"/>
        <end position="465"/>
    </location>
</feature>
<protein>
    <submittedName>
        <fullName evidence="2">ABC transporter, substrate-binding protein, family 5</fullName>
    </submittedName>
</protein>
<sequence>MCALKQFHSRRSILFPPFLPQRDKVLKMAHLNRRAKVMTAMLATAALFVTACGSSDDTSDAAGGADGTAGAGTGTIISGVAYATTNYHPSSTSSALAMGTNWHVVEGLYEQDLSDYSVYKALAAEDEPTEISDTEYEISIREGAKFSDGADVTSADVVSSFERAMAEGNIYADMVDFIDTVEAKDDTTVSLKLKYPFELLKERLSVVKIVPESATDEELTSMPIGSGPYKYESITDAQVVAIPNEHYNGEKEATNGKLVWDVLVDDTARTNAGQSGAADIIENVSADNASLLEGAGMTIEEKEGFNLPFLLFNTEKEPFNDARVRQAFHRAIDKQQLVDNNMSGKAVEATSFLPESHPNYSEADTDLSYDPDAAKELLEEAGADDISVTLLTTDHTWIEQLSPQIKNDLEAVGITVNIQSQASASLYSDYLDVEDPSFDVALAPGDPSVFGQDPALLMNWWYGDNVWTQQRSFWQESDKEAFDELQNVITEGVKKPSAEAQENWDTAQNIIAENAVIYPLFHRTLLTAYNPEKIEGFKAISTTGLQLLDATSNE</sequence>
<evidence type="ECO:0000259" key="1">
    <source>
        <dbReference type="Pfam" id="PF00496"/>
    </source>
</evidence>
<dbReference type="SUPFAM" id="SSF53850">
    <property type="entry name" value="Periplasmic binding protein-like II"/>
    <property type="match status" value="1"/>
</dbReference>
<dbReference type="Gene3D" id="3.10.105.10">
    <property type="entry name" value="Dipeptide-binding Protein, Domain 3"/>
    <property type="match status" value="1"/>
</dbReference>
<dbReference type="Gene3D" id="3.40.190.10">
    <property type="entry name" value="Periplasmic binding protein-like II"/>
    <property type="match status" value="1"/>
</dbReference>
<dbReference type="Proteomes" id="UP000006015">
    <property type="component" value="Unassembled WGS sequence"/>
</dbReference>
<dbReference type="InterPro" id="IPR000914">
    <property type="entry name" value="SBP_5_dom"/>
</dbReference>
<name>A0ABN0AF46_CORAM</name>
<reference evidence="2 3" key="1">
    <citation type="submission" date="2010-04" db="EMBL/GenBank/DDBJ databases">
        <authorList>
            <person name="Weinstock G."/>
            <person name="Sodergren E."/>
            <person name="Clifton S."/>
            <person name="Fulton L."/>
            <person name="Fulton B."/>
            <person name="Courtney L."/>
            <person name="Fronick C."/>
            <person name="Harrison M."/>
            <person name="Strong C."/>
            <person name="Farmer C."/>
            <person name="Delahaunty K."/>
            <person name="Markovic C."/>
            <person name="Hall O."/>
            <person name="Minx P."/>
            <person name="Tomlinson C."/>
            <person name="Mitreva M."/>
            <person name="Hou S."/>
            <person name="Wollam A."/>
            <person name="Pepin K.H."/>
            <person name="Johnson M."/>
            <person name="Bhonagiri V."/>
            <person name="Zhang X."/>
            <person name="Suruliraj S."/>
            <person name="Warren W."/>
            <person name="Chinwalla A."/>
            <person name="Mardis E.R."/>
            <person name="Wilson R.K."/>
        </authorList>
    </citation>
    <scope>NUCLEOTIDE SEQUENCE [LARGE SCALE GENOMIC DNA]</scope>
    <source>
        <strain evidence="2 3">DSM 20306</strain>
    </source>
</reference>
<dbReference type="PIRSF" id="PIRSF002741">
    <property type="entry name" value="MppA"/>
    <property type="match status" value="1"/>
</dbReference>
<evidence type="ECO:0000313" key="3">
    <source>
        <dbReference type="Proteomes" id="UP000006015"/>
    </source>
</evidence>